<feature type="signal peptide" evidence="5">
    <location>
        <begin position="1"/>
        <end position="24"/>
    </location>
</feature>
<dbReference type="SUPFAM" id="SSF55486">
    <property type="entry name" value="Metalloproteases ('zincins'), catalytic domain"/>
    <property type="match status" value="1"/>
</dbReference>
<accession>A0ABP7EN95</accession>
<gene>
    <name evidence="7" type="ORF">GCM10022399_42530</name>
</gene>
<sequence>MKRIIFVVLAAIGLAVGAAAPSQAAKPAPTINPAYWGHWATPALVYDATGTNTKFKVAEAVSEWRKSGWNVSMTTDSTKANIKVLPEQPLSGAIGEATLVSSGSVITGCTVKLGPAFANELYSEHMAIHELGHCGGLPHSSSLKSVMYAATSSYTAMTRPSGQDITWMAGNY</sequence>
<evidence type="ECO:0000256" key="2">
    <source>
        <dbReference type="ARBA" id="ARBA00022723"/>
    </source>
</evidence>
<keyword evidence="2" id="KW-0479">Metal-binding</keyword>
<evidence type="ECO:0000259" key="6">
    <source>
        <dbReference type="Pfam" id="PF00413"/>
    </source>
</evidence>
<organism evidence="7 8">
    <name type="scientific">Terrabacter ginsenosidimutans</name>
    <dbReference type="NCBI Taxonomy" id="490575"/>
    <lineage>
        <taxon>Bacteria</taxon>
        <taxon>Bacillati</taxon>
        <taxon>Actinomycetota</taxon>
        <taxon>Actinomycetes</taxon>
        <taxon>Micrococcales</taxon>
        <taxon>Intrasporangiaceae</taxon>
        <taxon>Terrabacter</taxon>
    </lineage>
</organism>
<evidence type="ECO:0000256" key="5">
    <source>
        <dbReference type="SAM" id="SignalP"/>
    </source>
</evidence>
<dbReference type="Gene3D" id="3.40.390.10">
    <property type="entry name" value="Collagenase (Catalytic Domain)"/>
    <property type="match status" value="1"/>
</dbReference>
<name>A0ABP7EN95_9MICO</name>
<keyword evidence="8" id="KW-1185">Reference proteome</keyword>
<evidence type="ECO:0000256" key="3">
    <source>
        <dbReference type="ARBA" id="ARBA00022801"/>
    </source>
</evidence>
<comment type="caution">
    <text evidence="7">The sequence shown here is derived from an EMBL/GenBank/DDBJ whole genome shotgun (WGS) entry which is preliminary data.</text>
</comment>
<keyword evidence="4" id="KW-0862">Zinc</keyword>
<evidence type="ECO:0000256" key="4">
    <source>
        <dbReference type="ARBA" id="ARBA00022833"/>
    </source>
</evidence>
<feature type="domain" description="Peptidase M10 metallopeptidase" evidence="6">
    <location>
        <begin position="118"/>
        <end position="164"/>
    </location>
</feature>
<keyword evidence="3" id="KW-0378">Hydrolase</keyword>
<dbReference type="Pfam" id="PF00413">
    <property type="entry name" value="Peptidase_M10"/>
    <property type="match status" value="1"/>
</dbReference>
<evidence type="ECO:0000313" key="8">
    <source>
        <dbReference type="Proteomes" id="UP001501468"/>
    </source>
</evidence>
<dbReference type="InterPro" id="IPR024079">
    <property type="entry name" value="MetalloPept_cat_dom_sf"/>
</dbReference>
<keyword evidence="5" id="KW-0732">Signal</keyword>
<reference evidence="8" key="1">
    <citation type="journal article" date="2019" name="Int. J. Syst. Evol. Microbiol.">
        <title>The Global Catalogue of Microorganisms (GCM) 10K type strain sequencing project: providing services to taxonomists for standard genome sequencing and annotation.</title>
        <authorList>
            <consortium name="The Broad Institute Genomics Platform"/>
            <consortium name="The Broad Institute Genome Sequencing Center for Infectious Disease"/>
            <person name="Wu L."/>
            <person name="Ma J."/>
        </authorList>
    </citation>
    <scope>NUCLEOTIDE SEQUENCE [LARGE SCALE GENOMIC DNA]</scope>
    <source>
        <strain evidence="8">JCM 17125</strain>
    </source>
</reference>
<dbReference type="Proteomes" id="UP001501468">
    <property type="component" value="Unassembled WGS sequence"/>
</dbReference>
<dbReference type="EMBL" id="BAABDC010000013">
    <property type="protein sequence ID" value="GAA3721655.1"/>
    <property type="molecule type" value="Genomic_DNA"/>
</dbReference>
<evidence type="ECO:0000313" key="7">
    <source>
        <dbReference type="EMBL" id="GAA3721655.1"/>
    </source>
</evidence>
<feature type="chain" id="PRO_5046067368" description="Peptidase M10 metallopeptidase domain-containing protein" evidence="5">
    <location>
        <begin position="25"/>
        <end position="172"/>
    </location>
</feature>
<keyword evidence="1" id="KW-0645">Protease</keyword>
<proteinExistence type="predicted"/>
<dbReference type="InterPro" id="IPR001818">
    <property type="entry name" value="Pept_M10_metallopeptidase"/>
</dbReference>
<dbReference type="RefSeq" id="WP_344951749.1">
    <property type="nucleotide sequence ID" value="NZ_BAABDC010000013.1"/>
</dbReference>
<protein>
    <recommendedName>
        <fullName evidence="6">Peptidase M10 metallopeptidase domain-containing protein</fullName>
    </recommendedName>
</protein>
<evidence type="ECO:0000256" key="1">
    <source>
        <dbReference type="ARBA" id="ARBA00022670"/>
    </source>
</evidence>